<dbReference type="InterPro" id="IPR036291">
    <property type="entry name" value="NAD(P)-bd_dom_sf"/>
</dbReference>
<evidence type="ECO:0000256" key="2">
    <source>
        <dbReference type="ARBA" id="ARBA00023002"/>
    </source>
</evidence>
<feature type="domain" description="Ketoreductase" evidence="4">
    <location>
        <begin position="5"/>
        <end position="185"/>
    </location>
</feature>
<dbReference type="PANTHER" id="PTHR43391">
    <property type="entry name" value="RETINOL DEHYDROGENASE-RELATED"/>
    <property type="match status" value="1"/>
</dbReference>
<dbReference type="InterPro" id="IPR002347">
    <property type="entry name" value="SDR_fam"/>
</dbReference>
<dbReference type="Gene3D" id="3.40.50.720">
    <property type="entry name" value="NAD(P)-binding Rossmann-like Domain"/>
    <property type="match status" value="1"/>
</dbReference>
<dbReference type="Pfam" id="PF00106">
    <property type="entry name" value="adh_short"/>
    <property type="match status" value="1"/>
</dbReference>
<dbReference type="InterPro" id="IPR057326">
    <property type="entry name" value="KR_dom"/>
</dbReference>
<protein>
    <submittedName>
        <fullName evidence="5">SDR family NAD(P)-dependent oxidoreductase</fullName>
    </submittedName>
</protein>
<keyword evidence="6" id="KW-1185">Reference proteome</keyword>
<gene>
    <name evidence="5" type="ORF">D5H75_22570</name>
</gene>
<dbReference type="PRINTS" id="PR00081">
    <property type="entry name" value="GDHRDH"/>
</dbReference>
<accession>A0A3A4AL41</accession>
<dbReference type="SMART" id="SM00822">
    <property type="entry name" value="PKS_KR"/>
    <property type="match status" value="1"/>
</dbReference>
<evidence type="ECO:0000313" key="6">
    <source>
        <dbReference type="Proteomes" id="UP000265768"/>
    </source>
</evidence>
<sequence length="280" mass="29275">MPDSRVVVITGAGGGIGRATAFAFAEAGGVVIAADIDEAAARRTAELASLLGRPARAYRVDVSDAAAMEEFADAVRREHGAPGVVVNNAGIGVSGSFLDTGPEDWRRVIGVNVFGVIHGCRLFAAQMVGAGRRGHIVNVASAAAYLPSAAMPAYATTKAAVLMLTECLRAELAGQGIGVTAVCPGVVNTDITRTTRFAGVDAAREAEARRRLQKAYRRRGYPPEKVADQIVRAVRRDPAILPVTPEARVGLVLSRLSPGLLRLGARLDPGAYLTRGKPSR</sequence>
<comment type="similarity">
    <text evidence="1 3">Belongs to the short-chain dehydrogenases/reductases (SDR) family.</text>
</comment>
<dbReference type="AlphaFoldDB" id="A0A3A4AL41"/>
<dbReference type="CDD" id="cd05233">
    <property type="entry name" value="SDR_c"/>
    <property type="match status" value="1"/>
</dbReference>
<name>A0A3A4AL41_9ACTN</name>
<reference evidence="5 6" key="1">
    <citation type="submission" date="2018-09" db="EMBL/GenBank/DDBJ databases">
        <title>YIM 75507 draft genome.</title>
        <authorList>
            <person name="Tang S."/>
            <person name="Feng Y."/>
        </authorList>
    </citation>
    <scope>NUCLEOTIDE SEQUENCE [LARGE SCALE GENOMIC DNA]</scope>
    <source>
        <strain evidence="5 6">YIM 75507</strain>
    </source>
</reference>
<proteinExistence type="inferred from homology"/>
<dbReference type="OrthoDB" id="4220752at2"/>
<dbReference type="RefSeq" id="WP_119928512.1">
    <property type="nucleotide sequence ID" value="NZ_QZEY01000009.1"/>
</dbReference>
<dbReference type="InterPro" id="IPR020904">
    <property type="entry name" value="Sc_DH/Rdtase_CS"/>
</dbReference>
<organism evidence="5 6">
    <name type="scientific">Bailinhaonella thermotolerans</name>
    <dbReference type="NCBI Taxonomy" id="1070861"/>
    <lineage>
        <taxon>Bacteria</taxon>
        <taxon>Bacillati</taxon>
        <taxon>Actinomycetota</taxon>
        <taxon>Actinomycetes</taxon>
        <taxon>Streptosporangiales</taxon>
        <taxon>Streptosporangiaceae</taxon>
        <taxon>Bailinhaonella</taxon>
    </lineage>
</organism>
<dbReference type="PANTHER" id="PTHR43391:SF12">
    <property type="entry name" value="OXIDOREDUCTASE EPHD-RELATED"/>
    <property type="match status" value="1"/>
</dbReference>
<evidence type="ECO:0000313" key="5">
    <source>
        <dbReference type="EMBL" id="RJL30366.1"/>
    </source>
</evidence>
<dbReference type="PROSITE" id="PS00061">
    <property type="entry name" value="ADH_SHORT"/>
    <property type="match status" value="1"/>
</dbReference>
<dbReference type="PRINTS" id="PR00080">
    <property type="entry name" value="SDRFAMILY"/>
</dbReference>
<dbReference type="Proteomes" id="UP000265768">
    <property type="component" value="Unassembled WGS sequence"/>
</dbReference>
<dbReference type="SUPFAM" id="SSF51735">
    <property type="entry name" value="NAD(P)-binding Rossmann-fold domains"/>
    <property type="match status" value="1"/>
</dbReference>
<comment type="caution">
    <text evidence="5">The sequence shown here is derived from an EMBL/GenBank/DDBJ whole genome shotgun (WGS) entry which is preliminary data.</text>
</comment>
<dbReference type="FunFam" id="3.40.50.720:FF:000084">
    <property type="entry name" value="Short-chain dehydrogenase reductase"/>
    <property type="match status" value="1"/>
</dbReference>
<dbReference type="EMBL" id="QZEY01000009">
    <property type="protein sequence ID" value="RJL30366.1"/>
    <property type="molecule type" value="Genomic_DNA"/>
</dbReference>
<evidence type="ECO:0000256" key="1">
    <source>
        <dbReference type="ARBA" id="ARBA00006484"/>
    </source>
</evidence>
<evidence type="ECO:0000259" key="4">
    <source>
        <dbReference type="SMART" id="SM00822"/>
    </source>
</evidence>
<dbReference type="GO" id="GO:0016491">
    <property type="term" value="F:oxidoreductase activity"/>
    <property type="evidence" value="ECO:0007669"/>
    <property type="project" value="UniProtKB-KW"/>
</dbReference>
<evidence type="ECO:0000256" key="3">
    <source>
        <dbReference type="RuleBase" id="RU000363"/>
    </source>
</evidence>
<keyword evidence="2" id="KW-0560">Oxidoreductase</keyword>